<keyword evidence="2" id="KW-1185">Reference proteome</keyword>
<protein>
    <submittedName>
        <fullName evidence="1">Inositol monophosphatase family protein</fullName>
    </submittedName>
</protein>
<dbReference type="Pfam" id="PF00459">
    <property type="entry name" value="Inositol_P"/>
    <property type="match status" value="1"/>
</dbReference>
<dbReference type="Gene3D" id="3.40.190.80">
    <property type="match status" value="1"/>
</dbReference>
<dbReference type="InterPro" id="IPR000760">
    <property type="entry name" value="Inositol_monophosphatase-like"/>
</dbReference>
<proteinExistence type="predicted"/>
<gene>
    <name evidence="1" type="ORF">PQO03_15275</name>
</gene>
<dbReference type="RefSeq" id="WP_274154055.1">
    <property type="nucleotide sequence ID" value="NZ_CP117812.1"/>
</dbReference>
<sequence>MILNSTQLKDLSELAIEAALLAGKLIQACDHKALTHHFKSGASSKASEVFTELDLKAQEVIINHLKPSLCQFDLALLAEETCDDRKRFEKDYLWCIDPLDGTLPFIEGVHGYAVSIALVKKDGTPQIGVIYDPLKNDLYHAVKGLGLYKNREAWSPSDSSKENIFYFICDRSFYENEFFAQYQAFIQKMSEEMGCQKVELIRHGGGAMNAMWTLSSPFACYFKLPKKKLGGGSLWDFSASACLFHEANKPATNIHGDKLDLNRPDSTFMNHQGVLYSSNKEISLAIQDFYASL</sequence>
<dbReference type="PRINTS" id="PR00377">
    <property type="entry name" value="IMPHPHTASES"/>
</dbReference>
<dbReference type="EMBL" id="CP117812">
    <property type="protein sequence ID" value="WDE99195.1"/>
    <property type="molecule type" value="Genomic_DNA"/>
</dbReference>
<dbReference type="CDD" id="cd01637">
    <property type="entry name" value="IMPase_like"/>
    <property type="match status" value="1"/>
</dbReference>
<evidence type="ECO:0000313" key="1">
    <source>
        <dbReference type="EMBL" id="WDE99195.1"/>
    </source>
</evidence>
<name>A0ABY7VYE3_9BACT</name>
<dbReference type="SUPFAM" id="SSF56655">
    <property type="entry name" value="Carbohydrate phosphatase"/>
    <property type="match status" value="1"/>
</dbReference>
<dbReference type="Gene3D" id="3.30.540.10">
    <property type="entry name" value="Fructose-1,6-Bisphosphatase, subunit A, domain 1"/>
    <property type="match status" value="1"/>
</dbReference>
<dbReference type="PANTHER" id="PTHR20854">
    <property type="entry name" value="INOSITOL MONOPHOSPHATASE"/>
    <property type="match status" value="1"/>
</dbReference>
<dbReference type="Proteomes" id="UP001214250">
    <property type="component" value="Chromosome 2"/>
</dbReference>
<organism evidence="1 2">
    <name type="scientific">Lentisphaera profundi</name>
    <dbReference type="NCBI Taxonomy" id="1658616"/>
    <lineage>
        <taxon>Bacteria</taxon>
        <taxon>Pseudomonadati</taxon>
        <taxon>Lentisphaerota</taxon>
        <taxon>Lentisphaeria</taxon>
        <taxon>Lentisphaerales</taxon>
        <taxon>Lentisphaeraceae</taxon>
        <taxon>Lentisphaera</taxon>
    </lineage>
</organism>
<reference evidence="1 2" key="1">
    <citation type="submission" date="2023-02" db="EMBL/GenBank/DDBJ databases">
        <title>Genome sequence of Lentisphaera profundi SAORIC-696.</title>
        <authorList>
            <person name="Kim e."/>
            <person name="Cho J.-C."/>
            <person name="Choi A."/>
            <person name="Kang I."/>
        </authorList>
    </citation>
    <scope>NUCLEOTIDE SEQUENCE [LARGE SCALE GENOMIC DNA]</scope>
    <source>
        <strain evidence="1 2">SAORIC-696</strain>
    </source>
</reference>
<evidence type="ECO:0000313" key="2">
    <source>
        <dbReference type="Proteomes" id="UP001214250"/>
    </source>
</evidence>
<dbReference type="PANTHER" id="PTHR20854:SF4">
    <property type="entry name" value="INOSITOL-1-MONOPHOSPHATASE-RELATED"/>
    <property type="match status" value="1"/>
</dbReference>
<accession>A0ABY7VYE3</accession>